<feature type="chain" id="PRO_5040252008" description="Peptidase M14 domain-containing protein" evidence="16">
    <location>
        <begin position="16"/>
        <end position="1229"/>
    </location>
</feature>
<dbReference type="SMART" id="SM00631">
    <property type="entry name" value="Zn_pept"/>
    <property type="match status" value="1"/>
</dbReference>
<keyword evidence="6" id="KW-0645">Protease</keyword>
<feature type="region of interest" description="Disordered" evidence="15">
    <location>
        <begin position="850"/>
        <end position="874"/>
    </location>
</feature>
<evidence type="ECO:0000256" key="2">
    <source>
        <dbReference type="ARBA" id="ARBA00003091"/>
    </source>
</evidence>
<dbReference type="VEuPathDB" id="FungiDB:yc1106_02780"/>
<accession>A0A9Q8Z3E4</accession>
<keyword evidence="12" id="KW-0482">Metalloprotease</keyword>
<evidence type="ECO:0000256" key="3">
    <source>
        <dbReference type="ARBA" id="ARBA00004613"/>
    </source>
</evidence>
<keyword evidence="9" id="KW-0378">Hydrolase</keyword>
<keyword evidence="10" id="KW-0862">Zinc</keyword>
<dbReference type="PROSITE" id="PS52035">
    <property type="entry name" value="PEPTIDASE_M14"/>
    <property type="match status" value="1"/>
</dbReference>
<dbReference type="InterPro" id="IPR057247">
    <property type="entry name" value="CARBOXYPEPT_ZN_2"/>
</dbReference>
<dbReference type="Proteomes" id="UP001056012">
    <property type="component" value="Chromosome 2"/>
</dbReference>
<dbReference type="GO" id="GO:0008270">
    <property type="term" value="F:zinc ion binding"/>
    <property type="evidence" value="ECO:0007669"/>
    <property type="project" value="InterPro"/>
</dbReference>
<dbReference type="AlphaFoldDB" id="A0A9Q8Z3E4"/>
<evidence type="ECO:0000259" key="17">
    <source>
        <dbReference type="PROSITE" id="PS52035"/>
    </source>
</evidence>
<feature type="domain" description="Peptidase M14" evidence="17">
    <location>
        <begin position="117"/>
        <end position="426"/>
    </location>
</feature>
<dbReference type="Gene3D" id="3.40.630.10">
    <property type="entry name" value="Zn peptidases"/>
    <property type="match status" value="1"/>
</dbReference>
<evidence type="ECO:0000313" key="19">
    <source>
        <dbReference type="Proteomes" id="UP001056012"/>
    </source>
</evidence>
<evidence type="ECO:0000256" key="14">
    <source>
        <dbReference type="PROSITE-ProRule" id="PRU01379"/>
    </source>
</evidence>
<proteinExistence type="inferred from homology"/>
<feature type="region of interest" description="Disordered" evidence="15">
    <location>
        <begin position="262"/>
        <end position="292"/>
    </location>
</feature>
<dbReference type="PROSITE" id="PS00133">
    <property type="entry name" value="CARBOXYPEPT_ZN_2"/>
    <property type="match status" value="1"/>
</dbReference>
<feature type="region of interest" description="Disordered" evidence="15">
    <location>
        <begin position="1197"/>
        <end position="1229"/>
    </location>
</feature>
<evidence type="ECO:0000256" key="16">
    <source>
        <dbReference type="SAM" id="SignalP"/>
    </source>
</evidence>
<dbReference type="Pfam" id="PF00246">
    <property type="entry name" value="Peptidase_M14"/>
    <property type="match status" value="1"/>
</dbReference>
<evidence type="ECO:0000256" key="13">
    <source>
        <dbReference type="ARBA" id="ARBA00023145"/>
    </source>
</evidence>
<feature type="compositionally biased region" description="Low complexity" evidence="15">
    <location>
        <begin position="853"/>
        <end position="873"/>
    </location>
</feature>
<evidence type="ECO:0000256" key="6">
    <source>
        <dbReference type="ARBA" id="ARBA00022670"/>
    </source>
</evidence>
<feature type="signal peptide" evidence="16">
    <location>
        <begin position="1"/>
        <end position="15"/>
    </location>
</feature>
<keyword evidence="8 16" id="KW-0732">Signal</keyword>
<sequence>MKLLFNLAWLSLAASATIRSPQPVTYDGYQVHRLRAVGRDLALAKRAMSSIPHETLNEARGSWDVLIAPEQLDAFNALGLKSRTLHENLAHSIARESHVKNSWKRQSNGSDDSWFDSYHAYEDHITWWRDLQSSFPGNSNWTSTGTSYEGRDLFGVHFWGADGPGKKPAVVYHGTVHAREWITAPVIEYIAKQLVDGYKGGDNETRSFLDKYDFYMFPFVNPDGFVFSQTDNRLWRKNRQPPPANAQNQTCYGRDINRNWETNWDSSTRGASRDPCSQTYRGEAPRDTPENNGMDLMIRKIRDEQGIELYIDWHSYSQLILFPFGDKERLYAPELGMWTKTASLMSEEIRLQSKNDTTYVFGPSGATLYPTTGASIDHVYSTGRAKFSMTIELPDTGDYGFVLPPERIRPAAEEQWVGQRVLLTLLDEPFFDGEGPAIGNVNSPSNPPQYSTEIEIAGSVLTFTPTSSTTSQHQKQMATPPRPLEAFDGDSHCQHYACSQETKKIEAFFVRDNAEELNEVEAPKTPTKKHVPVPWHGLPSPQTPSFTEYNPEKPLNCLSDDTIGSNTSEVPSDFICLAQDAKQGMSENMRTATEGLRQSLPNLHDSFSEAGAITATYKNGNDSEVIENDVERDAALARELEERSSPAPMRRSARLRVKQKSNEPTVTAARFTRKPHLDEVPTAQPEGTIAVGKSDPIPFEGLPTVQSVSWQLQYPPGGSTHPSYPYPALDPRLIFHQQFVPIVDGLPDITRVPKLVLPMNWKHVSWSGLLPIVFDPYHQAFKLTPVGPLPLTCEELRQGGLHKHVPGGDLHPEYGMLPDMLKLSDGSDAEVFDFDGVDWKLPWEGQLDFHAPSASGTGSNNASNGAAGSRTSNPLDLESIYPWREARDCPDMVIDLDDGWRWLSTKEVNPVVDFVPTPGKTRHGSGAVRSVRKLKLPIPELMMLALQAEEPGLLSSSSTPNPILLNQDQPTRGKNFKIFCPLKSVATPTSVDITLLGETEFTIVELLCFFPQHYYWRHASDRLYRAGVTPSFIRNMVCMTRALNDEAAPKLATISSVVLNARKRDVTKHGANEEVEIIDASMGMPSPAPAPAPTALPTSDAVEDVASYTAEGWTYDVYETIDYPLLALAHGLQSLPSGVDAGPLTALILWCRENGRHRVLLSDVPVMLKVAGIEPLIEPGEGKCPDKEVTGRYAEALKKDRQRAKKSSAVGKRAMEEGGEGPTKRMKAE</sequence>
<evidence type="ECO:0000256" key="10">
    <source>
        <dbReference type="ARBA" id="ARBA00022833"/>
    </source>
</evidence>
<gene>
    <name evidence="18" type="ORF">yc1106_02780</name>
</gene>
<evidence type="ECO:0000256" key="11">
    <source>
        <dbReference type="ARBA" id="ARBA00023026"/>
    </source>
</evidence>
<evidence type="ECO:0000313" key="18">
    <source>
        <dbReference type="EMBL" id="USP75506.1"/>
    </source>
</evidence>
<keyword evidence="13" id="KW-0865">Zymogen</keyword>
<dbReference type="InterPro" id="IPR057246">
    <property type="entry name" value="CARBOXYPEPT_ZN_1"/>
</dbReference>
<evidence type="ECO:0000256" key="4">
    <source>
        <dbReference type="ARBA" id="ARBA00005988"/>
    </source>
</evidence>
<dbReference type="CDD" id="cd03860">
    <property type="entry name" value="M14_CP_A-B_like"/>
    <property type="match status" value="1"/>
</dbReference>
<evidence type="ECO:0000256" key="15">
    <source>
        <dbReference type="SAM" id="MobiDB-lite"/>
    </source>
</evidence>
<evidence type="ECO:0000256" key="5">
    <source>
        <dbReference type="ARBA" id="ARBA00022525"/>
    </source>
</evidence>
<dbReference type="InterPro" id="IPR000834">
    <property type="entry name" value="Peptidase_M14"/>
</dbReference>
<dbReference type="SUPFAM" id="SSF53187">
    <property type="entry name" value="Zn-dependent exopeptidases"/>
    <property type="match status" value="1"/>
</dbReference>
<dbReference type="PANTHER" id="PTHR11705">
    <property type="entry name" value="PROTEASE FAMILY M14 CARBOXYPEPTIDASE A,B"/>
    <property type="match status" value="1"/>
</dbReference>
<dbReference type="PANTHER" id="PTHR11705:SF143">
    <property type="entry name" value="SLL0236 PROTEIN"/>
    <property type="match status" value="1"/>
</dbReference>
<keyword evidence="5" id="KW-0964">Secreted</keyword>
<comment type="similarity">
    <text evidence="4 14">Belongs to the peptidase M14 family.</text>
</comment>
<reference evidence="18" key="1">
    <citation type="submission" date="2021-12" db="EMBL/GenBank/DDBJ databases">
        <title>Curvularia clavata genome.</title>
        <authorList>
            <person name="Cao Y."/>
        </authorList>
    </citation>
    <scope>NUCLEOTIDE SEQUENCE</scope>
    <source>
        <strain evidence="18">Yc1106</strain>
    </source>
</reference>
<dbReference type="EMBL" id="CP089275">
    <property type="protein sequence ID" value="USP75506.1"/>
    <property type="molecule type" value="Genomic_DNA"/>
</dbReference>
<feature type="region of interest" description="Disordered" evidence="15">
    <location>
        <begin position="639"/>
        <end position="664"/>
    </location>
</feature>
<dbReference type="FunFam" id="3.40.630.10:FF:000165">
    <property type="entry name" value="Glucan 1,4-alpha-glucosidase, putative"/>
    <property type="match status" value="1"/>
</dbReference>
<name>A0A9Q8Z3E4_CURCL</name>
<evidence type="ECO:0000256" key="1">
    <source>
        <dbReference type="ARBA" id="ARBA00001947"/>
    </source>
</evidence>
<evidence type="ECO:0000256" key="9">
    <source>
        <dbReference type="ARBA" id="ARBA00022801"/>
    </source>
</evidence>
<protein>
    <recommendedName>
        <fullName evidence="17">Peptidase M14 domain-containing protein</fullName>
    </recommendedName>
</protein>
<keyword evidence="7" id="KW-0479">Metal-binding</keyword>
<evidence type="ECO:0000256" key="7">
    <source>
        <dbReference type="ARBA" id="ARBA00022723"/>
    </source>
</evidence>
<dbReference type="GO" id="GO:0004181">
    <property type="term" value="F:metallocarboxypeptidase activity"/>
    <property type="evidence" value="ECO:0007669"/>
    <property type="project" value="InterPro"/>
</dbReference>
<organism evidence="18 19">
    <name type="scientific">Curvularia clavata</name>
    <dbReference type="NCBI Taxonomy" id="95742"/>
    <lineage>
        <taxon>Eukaryota</taxon>
        <taxon>Fungi</taxon>
        <taxon>Dikarya</taxon>
        <taxon>Ascomycota</taxon>
        <taxon>Pezizomycotina</taxon>
        <taxon>Dothideomycetes</taxon>
        <taxon>Pleosporomycetidae</taxon>
        <taxon>Pleosporales</taxon>
        <taxon>Pleosporineae</taxon>
        <taxon>Pleosporaceae</taxon>
        <taxon>Curvularia</taxon>
    </lineage>
</organism>
<comment type="function">
    <text evidence="2">Extracellular metalloprotease that contributes to pathogenicity.</text>
</comment>
<keyword evidence="19" id="KW-1185">Reference proteome</keyword>
<feature type="active site" description="Proton donor/acceptor" evidence="14">
    <location>
        <position position="392"/>
    </location>
</feature>
<feature type="compositionally biased region" description="Polar residues" evidence="15">
    <location>
        <begin position="262"/>
        <end position="280"/>
    </location>
</feature>
<dbReference type="PRINTS" id="PR00765">
    <property type="entry name" value="CRBOXYPTASEA"/>
</dbReference>
<dbReference type="PROSITE" id="PS00132">
    <property type="entry name" value="CARBOXYPEPT_ZN_1"/>
    <property type="match status" value="1"/>
</dbReference>
<dbReference type="OrthoDB" id="3626597at2759"/>
<comment type="subcellular location">
    <subcellularLocation>
        <location evidence="3">Secreted</location>
    </subcellularLocation>
</comment>
<evidence type="ECO:0000256" key="12">
    <source>
        <dbReference type="ARBA" id="ARBA00023049"/>
    </source>
</evidence>
<comment type="cofactor">
    <cofactor evidence="1">
        <name>Zn(2+)</name>
        <dbReference type="ChEBI" id="CHEBI:29105"/>
    </cofactor>
</comment>
<dbReference type="GO" id="GO:0005576">
    <property type="term" value="C:extracellular region"/>
    <property type="evidence" value="ECO:0007669"/>
    <property type="project" value="UniProtKB-SubCell"/>
</dbReference>
<dbReference type="GO" id="GO:0006508">
    <property type="term" value="P:proteolysis"/>
    <property type="evidence" value="ECO:0007669"/>
    <property type="project" value="UniProtKB-KW"/>
</dbReference>
<evidence type="ECO:0000256" key="8">
    <source>
        <dbReference type="ARBA" id="ARBA00022729"/>
    </source>
</evidence>
<keyword evidence="11" id="KW-0843">Virulence</keyword>